<sequence length="105" mass="11973">MMAETSGDKLYLGFLLLVYFVIWVAVCSLWFKPVLLLQASIFAGFYLVSHAIGVFGRGKIGLSADGVQTLLLVPAFLLVRLLTNGFWATARKMLRWGCWLWRRRF</sequence>
<proteinExistence type="predicted"/>
<evidence type="ECO:0000313" key="2">
    <source>
        <dbReference type="EMBL" id="AGN11266.1"/>
    </source>
</evidence>
<gene>
    <name evidence="2" type="ordered locus">M5M_00912</name>
</gene>
<dbReference type="EMBL" id="CP003746">
    <property type="protein sequence ID" value="AGN11266.1"/>
    <property type="molecule type" value="Genomic_DNA"/>
</dbReference>
<dbReference type="AlphaFoldDB" id="R9S4Z5"/>
<keyword evidence="1" id="KW-0812">Transmembrane</keyword>
<protein>
    <submittedName>
        <fullName evidence="2">Uncharacterized protein</fullName>
    </submittedName>
</protein>
<dbReference type="Proteomes" id="UP000000466">
    <property type="component" value="Chromosome"/>
</dbReference>
<evidence type="ECO:0000256" key="1">
    <source>
        <dbReference type="SAM" id="Phobius"/>
    </source>
</evidence>
<keyword evidence="1" id="KW-0472">Membrane</keyword>
<evidence type="ECO:0000313" key="3">
    <source>
        <dbReference type="Proteomes" id="UP000000466"/>
    </source>
</evidence>
<reference evidence="2 3" key="1">
    <citation type="journal article" date="2013" name="Genome Announc.">
        <title>Complete genome sequence of Simiduia agarivorans SA1(T), a marine bacterium able to degrade a variety of polysaccharides.</title>
        <authorList>
            <person name="Lin S.Y."/>
            <person name="Shieh W.Y."/>
            <person name="Chen J.S."/>
            <person name="Tang S.L."/>
        </authorList>
    </citation>
    <scope>NUCLEOTIDE SEQUENCE [LARGE SCALE GENOMIC DNA]</scope>
    <source>
        <strain evidence="3">DSM 21679 / JCM 13881 / BCRC 17597 / SA1</strain>
    </source>
</reference>
<dbReference type="KEGG" id="saga:M5M_00912"/>
<dbReference type="HOGENOM" id="CLU_2234764_0_0_6"/>
<keyword evidence="1" id="KW-1133">Transmembrane helix</keyword>
<keyword evidence="3" id="KW-1185">Reference proteome</keyword>
<name>R9S4Z5_SIMAS</name>
<feature type="transmembrane region" description="Helical" evidence="1">
    <location>
        <begin position="12"/>
        <end position="31"/>
    </location>
</feature>
<organism evidence="2 3">
    <name type="scientific">Simiduia agarivorans (strain DSM 21679 / JCM 13881 / BCRC 17597 / SA1)</name>
    <dbReference type="NCBI Taxonomy" id="1117647"/>
    <lineage>
        <taxon>Bacteria</taxon>
        <taxon>Pseudomonadati</taxon>
        <taxon>Pseudomonadota</taxon>
        <taxon>Gammaproteobacteria</taxon>
        <taxon>Cellvibrionales</taxon>
        <taxon>Cellvibrionaceae</taxon>
        <taxon>Simiduia</taxon>
    </lineage>
</organism>
<dbReference type="STRING" id="1117647.M5M_00912"/>
<feature type="transmembrane region" description="Helical" evidence="1">
    <location>
        <begin position="37"/>
        <end position="55"/>
    </location>
</feature>
<accession>R9S4Z5</accession>
<feature type="transmembrane region" description="Helical" evidence="1">
    <location>
        <begin position="67"/>
        <end position="87"/>
    </location>
</feature>